<dbReference type="EnsemblMetazoa" id="LLOJ002977-RA">
    <property type="protein sequence ID" value="LLOJ002977-PA"/>
    <property type="gene ID" value="LLOJ002977"/>
</dbReference>
<dbReference type="InterPro" id="IPR055445">
    <property type="entry name" value="ARM_ARMC5"/>
</dbReference>
<dbReference type="InterPro" id="IPR011333">
    <property type="entry name" value="SKP1/BTB/POZ_sf"/>
</dbReference>
<accession>A0A1B0CF57</accession>
<dbReference type="PANTHER" id="PTHR23312">
    <property type="entry name" value="ARMC5 ARMADILLO REPEAT-CONTAINING -RELATED"/>
    <property type="match status" value="1"/>
</dbReference>
<feature type="region of interest" description="Disordered" evidence="1">
    <location>
        <begin position="481"/>
        <end position="595"/>
    </location>
</feature>
<feature type="compositionally biased region" description="Basic and acidic residues" evidence="1">
    <location>
        <begin position="560"/>
        <end position="570"/>
    </location>
</feature>
<evidence type="ECO:0000313" key="3">
    <source>
        <dbReference type="EnsemblMetazoa" id="LLOJ002977-PA"/>
    </source>
</evidence>
<dbReference type="InterPro" id="IPR000210">
    <property type="entry name" value="BTB/POZ_dom"/>
</dbReference>
<dbReference type="VEuPathDB" id="VectorBase:LLOJ002977"/>
<evidence type="ECO:0000313" key="4">
    <source>
        <dbReference type="Proteomes" id="UP000092461"/>
    </source>
</evidence>
<dbReference type="EMBL" id="AJWK01009713">
    <property type="status" value="NOT_ANNOTATED_CDS"/>
    <property type="molecule type" value="Genomic_DNA"/>
</dbReference>
<protein>
    <recommendedName>
        <fullName evidence="2">BTB domain-containing protein</fullName>
    </recommendedName>
</protein>
<dbReference type="Pfam" id="PF00651">
    <property type="entry name" value="BTB"/>
    <property type="match status" value="1"/>
</dbReference>
<evidence type="ECO:0000259" key="2">
    <source>
        <dbReference type="PROSITE" id="PS50097"/>
    </source>
</evidence>
<dbReference type="PROSITE" id="PS50097">
    <property type="entry name" value="BTB"/>
    <property type="match status" value="1"/>
</dbReference>
<dbReference type="SMART" id="SM00185">
    <property type="entry name" value="ARM"/>
    <property type="match status" value="1"/>
</dbReference>
<dbReference type="InterPro" id="IPR011989">
    <property type="entry name" value="ARM-like"/>
</dbReference>
<dbReference type="GO" id="GO:0009653">
    <property type="term" value="P:anatomical structure morphogenesis"/>
    <property type="evidence" value="ECO:0007669"/>
    <property type="project" value="TreeGrafter"/>
</dbReference>
<feature type="compositionally biased region" description="Low complexity" evidence="1">
    <location>
        <begin position="491"/>
        <end position="503"/>
    </location>
</feature>
<dbReference type="InterPro" id="IPR000225">
    <property type="entry name" value="Armadillo"/>
</dbReference>
<dbReference type="Pfam" id="PF24768">
    <property type="entry name" value="ARM_ARMC5"/>
    <property type="match status" value="1"/>
</dbReference>
<dbReference type="Proteomes" id="UP000092461">
    <property type="component" value="Unassembled WGS sequence"/>
</dbReference>
<proteinExistence type="predicted"/>
<dbReference type="Gene3D" id="3.30.710.10">
    <property type="entry name" value="Potassium Channel Kv1.1, Chain A"/>
    <property type="match status" value="1"/>
</dbReference>
<dbReference type="SUPFAM" id="SSF54695">
    <property type="entry name" value="POZ domain"/>
    <property type="match status" value="1"/>
</dbReference>
<dbReference type="GO" id="GO:0005829">
    <property type="term" value="C:cytosol"/>
    <property type="evidence" value="ECO:0007669"/>
    <property type="project" value="TreeGrafter"/>
</dbReference>
<dbReference type="AlphaFoldDB" id="A0A1B0CF57"/>
<dbReference type="VEuPathDB" id="VectorBase:LLONM1_007748"/>
<dbReference type="SUPFAM" id="SSF48371">
    <property type="entry name" value="ARM repeat"/>
    <property type="match status" value="1"/>
</dbReference>
<sequence>MMDSREMKLYIDGLASETDKRTIYKILIKLREQVKSRPGIELFSGLDGLKPLVELIKKPNEKNIDMALSIIGNCCTVEDCAKKAGELGIVPPLILLLRTMTSDSIQCRACRILGNIAADDAIAKIINDRGIAAILSGILDETKPIATLVMAVRLVTKLWKVTAFQGEARQSGIPRRMMMIIIKYSRNANNTGATGGGTVSPEVKENDALAKLHPDREFRETTRKMFNRMVERMESVRSDVFDYGLLGREHPPPPSSENDEFVAPTGADKCDLFTGILRCLQIMVKTNASQIADLILADGNGFRCLVALARSGGQFRTLALTILGGLVFDYHSREEIGSANAVSMASEILQQYNPDELEKSLTAVEIRCCINIICLLAEDACNRAKIRHSGALKKLLQRFRETECRQERDMIMYGFTFFCYDQMSIVLLVREGLIGALIKRLMEELTDAKVDHVPIEKEVQEVKVTKRKRFAASDIAHLMKRLRSRSPKPAEPGSPGSSSGYGSLYTNHGSPSSFCSISPKSSSPRSTYMDSDDESVNYSPVCSDNEEEEIAPPPAATEDIPQHLYDEDSKNSAGSFRTEAEIDETSQEPPQLDVAPPKELQTEGVEKCTIKRILLLLRDMPLRLSHAPELAKVDSLTALLKACRFISNPHAYCNKILYFVVQDTKNFVPLLQNDFVIDLYKLRRTGYDHTNCQSCDEMKNISSSVLGGLSSIAESGYGRGELAHYILTGEQDMRKHVAILTTFIIREPKFLYTFLVDYSALYTVMEIILTDTTELGEKACLGITALAGNLSICDGQISSEETTDTREYDEENYTTVGDDEAMITFVVKDSQKVDFSESILKECSDVFNSMLTSQFRESINKEIHMTDVSVAGIKYFLNLIVLHHTESLGMCATCI</sequence>
<dbReference type="Gene3D" id="1.25.10.10">
    <property type="entry name" value="Leucine-rich Repeat Variant"/>
    <property type="match status" value="1"/>
</dbReference>
<feature type="domain" description="BTB" evidence="2">
    <location>
        <begin position="821"/>
        <end position="880"/>
    </location>
</feature>
<keyword evidence="4" id="KW-1185">Reference proteome</keyword>
<feature type="compositionally biased region" description="Low complexity" evidence="1">
    <location>
        <begin position="510"/>
        <end position="526"/>
    </location>
</feature>
<evidence type="ECO:0000256" key="1">
    <source>
        <dbReference type="SAM" id="MobiDB-lite"/>
    </source>
</evidence>
<dbReference type="InterPro" id="IPR016024">
    <property type="entry name" value="ARM-type_fold"/>
</dbReference>
<organism evidence="3 4">
    <name type="scientific">Lutzomyia longipalpis</name>
    <name type="common">Sand fly</name>
    <dbReference type="NCBI Taxonomy" id="7200"/>
    <lineage>
        <taxon>Eukaryota</taxon>
        <taxon>Metazoa</taxon>
        <taxon>Ecdysozoa</taxon>
        <taxon>Arthropoda</taxon>
        <taxon>Hexapoda</taxon>
        <taxon>Insecta</taxon>
        <taxon>Pterygota</taxon>
        <taxon>Neoptera</taxon>
        <taxon>Endopterygota</taxon>
        <taxon>Diptera</taxon>
        <taxon>Nematocera</taxon>
        <taxon>Psychodoidea</taxon>
        <taxon>Psychodidae</taxon>
        <taxon>Lutzomyia</taxon>
        <taxon>Lutzomyia</taxon>
    </lineage>
</organism>
<reference evidence="3" key="1">
    <citation type="submission" date="2020-05" db="UniProtKB">
        <authorList>
            <consortium name="EnsemblMetazoa"/>
        </authorList>
    </citation>
    <scope>IDENTIFICATION</scope>
    <source>
        <strain evidence="3">Jacobina</strain>
    </source>
</reference>
<name>A0A1B0CF57_LUTLO</name>
<dbReference type="PANTHER" id="PTHR23312:SF8">
    <property type="entry name" value="ARMADILLO REPEAT-CONTAINING PROTEIN 5"/>
    <property type="match status" value="1"/>
</dbReference>